<dbReference type="Pfam" id="PF08544">
    <property type="entry name" value="GHMP_kinases_C"/>
    <property type="match status" value="1"/>
</dbReference>
<evidence type="ECO:0000313" key="12">
    <source>
        <dbReference type="EMBL" id="AEH50529.1"/>
    </source>
</evidence>
<comment type="pathway">
    <text evidence="9">Isoprenoid biosynthesis; isopentenyl diphosphate biosynthesis via DXP pathway; isopentenyl diphosphate from 1-deoxy-D-xylulose 5-phosphate: step 3/6.</text>
</comment>
<evidence type="ECO:0000256" key="1">
    <source>
        <dbReference type="ARBA" id="ARBA00009684"/>
    </source>
</evidence>
<gene>
    <name evidence="9" type="primary">ispE</name>
    <name evidence="12" type="ORF">Theth_0434</name>
</gene>
<evidence type="ECO:0000256" key="7">
    <source>
        <dbReference type="ARBA" id="ARBA00022840"/>
    </source>
</evidence>
<dbReference type="GO" id="GO:0050515">
    <property type="term" value="F:4-(cytidine 5'-diphospho)-2-C-methyl-D-erythritol kinase activity"/>
    <property type="evidence" value="ECO:0007669"/>
    <property type="project" value="UniProtKB-UniRule"/>
</dbReference>
<comment type="catalytic activity">
    <reaction evidence="9">
        <text>4-CDP-2-C-methyl-D-erythritol + ATP = 4-CDP-2-C-methyl-D-erythritol 2-phosphate + ADP + H(+)</text>
        <dbReference type="Rhea" id="RHEA:18437"/>
        <dbReference type="ChEBI" id="CHEBI:15378"/>
        <dbReference type="ChEBI" id="CHEBI:30616"/>
        <dbReference type="ChEBI" id="CHEBI:57823"/>
        <dbReference type="ChEBI" id="CHEBI:57919"/>
        <dbReference type="ChEBI" id="CHEBI:456216"/>
        <dbReference type="EC" id="2.7.1.148"/>
    </reaction>
</comment>
<dbReference type="EC" id="2.7.1.148" evidence="2 9"/>
<dbReference type="Pfam" id="PF00288">
    <property type="entry name" value="GHMP_kinases_N"/>
    <property type="match status" value="1"/>
</dbReference>
<evidence type="ECO:0000259" key="11">
    <source>
        <dbReference type="Pfam" id="PF08544"/>
    </source>
</evidence>
<dbReference type="EMBL" id="CP002351">
    <property type="protein sequence ID" value="AEH50529.1"/>
    <property type="molecule type" value="Genomic_DNA"/>
</dbReference>
<keyword evidence="4 9" id="KW-0808">Transferase</keyword>
<dbReference type="Gene3D" id="3.30.230.10">
    <property type="match status" value="1"/>
</dbReference>
<evidence type="ECO:0000256" key="3">
    <source>
        <dbReference type="ARBA" id="ARBA00017473"/>
    </source>
</evidence>
<dbReference type="Proteomes" id="UP000006804">
    <property type="component" value="Chromosome"/>
</dbReference>
<dbReference type="NCBIfam" id="TIGR00154">
    <property type="entry name" value="ispE"/>
    <property type="match status" value="1"/>
</dbReference>
<dbReference type="RefSeq" id="WP_013931752.1">
    <property type="nucleotide sequence ID" value="NC_015707.1"/>
</dbReference>
<dbReference type="GO" id="GO:0005524">
    <property type="term" value="F:ATP binding"/>
    <property type="evidence" value="ECO:0007669"/>
    <property type="project" value="UniProtKB-UniRule"/>
</dbReference>
<dbReference type="GO" id="GO:0016114">
    <property type="term" value="P:terpenoid biosynthetic process"/>
    <property type="evidence" value="ECO:0007669"/>
    <property type="project" value="UniProtKB-UniRule"/>
</dbReference>
<dbReference type="PATRIC" id="fig|688269.3.peg.444"/>
<dbReference type="SUPFAM" id="SSF55060">
    <property type="entry name" value="GHMP Kinase, C-terminal domain"/>
    <property type="match status" value="1"/>
</dbReference>
<dbReference type="HAMAP" id="MF_00061">
    <property type="entry name" value="IspE"/>
    <property type="match status" value="1"/>
</dbReference>
<dbReference type="GO" id="GO:0019288">
    <property type="term" value="P:isopentenyl diphosphate biosynthetic process, methylerythritol 4-phosphate pathway"/>
    <property type="evidence" value="ECO:0007669"/>
    <property type="project" value="UniProtKB-UniRule"/>
</dbReference>
<sequence>MVIHSFPVVEKAYAKVNLYLDVLRKREDGYHDIVGLFQTIDLHDVLIIHYLDKPGISVESDVQIVGKNLVEKAYEVFSKYYKVDFGLHVILKKRIPIGGGLGGGSTDAAALLRFFSRIYHVPKDDLIQIASEVGSDVPFLLFGGTAIVEGKGEKITWLEPISGYAVNLHCPGVTVSTKEAYSMLSIELFAKGPKPVEHLYEAYLKRDFEKIKNMSYNIFENVVALHYPQIKQEIENAWNEKPIVAMLTGSGSCVFAVHDESIGMYKFCVI</sequence>
<keyword evidence="6 9" id="KW-0418">Kinase</keyword>
<feature type="domain" description="GHMP kinase C-terminal" evidence="11">
    <location>
        <begin position="202"/>
        <end position="260"/>
    </location>
</feature>
<dbReference type="PANTHER" id="PTHR43527:SF2">
    <property type="entry name" value="4-DIPHOSPHOCYTIDYL-2-C-METHYL-D-ERYTHRITOL KINASE, CHLOROPLASTIC"/>
    <property type="match status" value="1"/>
</dbReference>
<feature type="active site" evidence="9">
    <location>
        <position position="15"/>
    </location>
</feature>
<dbReference type="STRING" id="688269.Theth_0434"/>
<dbReference type="InterPro" id="IPR036554">
    <property type="entry name" value="GHMP_kinase_C_sf"/>
</dbReference>
<dbReference type="OrthoDB" id="9809438at2"/>
<dbReference type="InterPro" id="IPR013750">
    <property type="entry name" value="GHMP_kinase_C_dom"/>
</dbReference>
<dbReference type="InterPro" id="IPR004424">
    <property type="entry name" value="IspE"/>
</dbReference>
<dbReference type="AlphaFoldDB" id="F7YW40"/>
<comment type="similarity">
    <text evidence="1 9">Belongs to the GHMP kinase family. IspE subfamily.</text>
</comment>
<evidence type="ECO:0000256" key="9">
    <source>
        <dbReference type="HAMAP-Rule" id="MF_00061"/>
    </source>
</evidence>
<name>F7YW40_9THEM</name>
<reference evidence="12 13" key="1">
    <citation type="submission" date="2010-11" db="EMBL/GenBank/DDBJ databases">
        <title>The complete genome of Thermotoga thermarum DSM 5069.</title>
        <authorList>
            <consortium name="US DOE Joint Genome Institute (JGI-PGF)"/>
            <person name="Lucas S."/>
            <person name="Copeland A."/>
            <person name="Lapidus A."/>
            <person name="Bruce D."/>
            <person name="Goodwin L."/>
            <person name="Pitluck S."/>
            <person name="Kyrpides N."/>
            <person name="Mavromatis K."/>
            <person name="Ivanova N."/>
            <person name="Zeytun A."/>
            <person name="Brettin T."/>
            <person name="Detter J.C."/>
            <person name="Tapia R."/>
            <person name="Han C."/>
            <person name="Land M."/>
            <person name="Hauser L."/>
            <person name="Markowitz V."/>
            <person name="Cheng J.-F."/>
            <person name="Hugenholtz P."/>
            <person name="Woyke T."/>
            <person name="Wu D."/>
            <person name="Spring S."/>
            <person name="Schroeder M."/>
            <person name="Brambilla E."/>
            <person name="Klenk H.-P."/>
            <person name="Eisen J.A."/>
        </authorList>
    </citation>
    <scope>NUCLEOTIDE SEQUENCE [LARGE SCALE GENOMIC DNA]</scope>
    <source>
        <strain evidence="12 13">DSM 5069</strain>
    </source>
</reference>
<dbReference type="eggNOG" id="COG1947">
    <property type="taxonomic scope" value="Bacteria"/>
</dbReference>
<feature type="domain" description="GHMP kinase N-terminal" evidence="10">
    <location>
        <begin position="68"/>
        <end position="144"/>
    </location>
</feature>
<dbReference type="HOGENOM" id="CLU_053057_2_0_0"/>
<organism evidence="12 13">
    <name type="scientific">Pseudothermotoga thermarum DSM 5069</name>
    <dbReference type="NCBI Taxonomy" id="688269"/>
    <lineage>
        <taxon>Bacteria</taxon>
        <taxon>Thermotogati</taxon>
        <taxon>Thermotogota</taxon>
        <taxon>Thermotogae</taxon>
        <taxon>Thermotogales</taxon>
        <taxon>Thermotogaceae</taxon>
        <taxon>Pseudothermotoga</taxon>
    </lineage>
</organism>
<dbReference type="KEGG" id="tta:Theth_0434"/>
<dbReference type="InterPro" id="IPR014721">
    <property type="entry name" value="Ribsml_uS5_D2-typ_fold_subgr"/>
</dbReference>
<feature type="binding site" evidence="9">
    <location>
        <begin position="96"/>
        <end position="106"/>
    </location>
    <ligand>
        <name>ATP</name>
        <dbReference type="ChEBI" id="CHEBI:30616"/>
    </ligand>
</feature>
<dbReference type="PANTHER" id="PTHR43527">
    <property type="entry name" value="4-DIPHOSPHOCYTIDYL-2-C-METHYL-D-ERYTHRITOL KINASE, CHLOROPLASTIC"/>
    <property type="match status" value="1"/>
</dbReference>
<keyword evidence="7 9" id="KW-0067">ATP-binding</keyword>
<proteinExistence type="inferred from homology"/>
<evidence type="ECO:0000256" key="6">
    <source>
        <dbReference type="ARBA" id="ARBA00022777"/>
    </source>
</evidence>
<dbReference type="InterPro" id="IPR006204">
    <property type="entry name" value="GHMP_kinase_N_dom"/>
</dbReference>
<dbReference type="SUPFAM" id="SSF54211">
    <property type="entry name" value="Ribosomal protein S5 domain 2-like"/>
    <property type="match status" value="1"/>
</dbReference>
<dbReference type="Gene3D" id="3.30.70.890">
    <property type="entry name" value="GHMP kinase, C-terminal domain"/>
    <property type="match status" value="1"/>
</dbReference>
<keyword evidence="5 9" id="KW-0547">Nucleotide-binding</keyword>
<accession>F7YW40</accession>
<dbReference type="InterPro" id="IPR020568">
    <property type="entry name" value="Ribosomal_Su5_D2-typ_SF"/>
</dbReference>
<keyword evidence="9" id="KW-0414">Isoprene biosynthesis</keyword>
<evidence type="ECO:0000256" key="4">
    <source>
        <dbReference type="ARBA" id="ARBA00022679"/>
    </source>
</evidence>
<feature type="active site" evidence="9">
    <location>
        <position position="136"/>
    </location>
</feature>
<evidence type="ECO:0000256" key="8">
    <source>
        <dbReference type="ARBA" id="ARBA00032554"/>
    </source>
</evidence>
<dbReference type="UniPathway" id="UPA00056">
    <property type="reaction ID" value="UER00094"/>
</dbReference>
<evidence type="ECO:0000256" key="2">
    <source>
        <dbReference type="ARBA" id="ARBA00012052"/>
    </source>
</evidence>
<keyword evidence="13" id="KW-1185">Reference proteome</keyword>
<evidence type="ECO:0000259" key="10">
    <source>
        <dbReference type="Pfam" id="PF00288"/>
    </source>
</evidence>
<evidence type="ECO:0000313" key="13">
    <source>
        <dbReference type="Proteomes" id="UP000006804"/>
    </source>
</evidence>
<evidence type="ECO:0000256" key="5">
    <source>
        <dbReference type="ARBA" id="ARBA00022741"/>
    </source>
</evidence>
<dbReference type="PIRSF" id="PIRSF010376">
    <property type="entry name" value="IspE"/>
    <property type="match status" value="1"/>
</dbReference>
<comment type="function">
    <text evidence="9">Catalyzes the phosphorylation of the position 2 hydroxy group of 4-diphosphocytidyl-2C-methyl-D-erythritol.</text>
</comment>
<protein>
    <recommendedName>
        <fullName evidence="3 9">4-diphosphocytidyl-2-C-methyl-D-erythritol kinase</fullName>
        <shortName evidence="9">CMK</shortName>
        <ecNumber evidence="2 9">2.7.1.148</ecNumber>
    </recommendedName>
    <alternativeName>
        <fullName evidence="8 9">4-(cytidine-5'-diphospho)-2-C-methyl-D-erythritol kinase</fullName>
    </alternativeName>
</protein>